<name>A0A0K0CYR9_ANGCA</name>
<dbReference type="Proteomes" id="UP000035642">
    <property type="component" value="Unassembled WGS sequence"/>
</dbReference>
<protein>
    <submittedName>
        <fullName evidence="2">MSP domain-containing protein</fullName>
    </submittedName>
</protein>
<reference evidence="2" key="2">
    <citation type="submission" date="2017-02" db="UniProtKB">
        <authorList>
            <consortium name="WormBaseParasite"/>
        </authorList>
    </citation>
    <scope>IDENTIFICATION</scope>
</reference>
<organism evidence="1 2">
    <name type="scientific">Angiostrongylus cantonensis</name>
    <name type="common">Rat lungworm</name>
    <dbReference type="NCBI Taxonomy" id="6313"/>
    <lineage>
        <taxon>Eukaryota</taxon>
        <taxon>Metazoa</taxon>
        <taxon>Ecdysozoa</taxon>
        <taxon>Nematoda</taxon>
        <taxon>Chromadorea</taxon>
        <taxon>Rhabditida</taxon>
        <taxon>Rhabditina</taxon>
        <taxon>Rhabditomorpha</taxon>
        <taxon>Strongyloidea</taxon>
        <taxon>Metastrongylidae</taxon>
        <taxon>Angiostrongylus</taxon>
    </lineage>
</organism>
<accession>A0A0K0CYR9</accession>
<evidence type="ECO:0000313" key="2">
    <source>
        <dbReference type="WBParaSite" id="ACAC_0000281701-mRNA-1"/>
    </source>
</evidence>
<evidence type="ECO:0000313" key="1">
    <source>
        <dbReference type="Proteomes" id="UP000035642"/>
    </source>
</evidence>
<proteinExistence type="predicted"/>
<dbReference type="WBParaSite" id="ACAC_0000281701-mRNA-1">
    <property type="protein sequence ID" value="ACAC_0000281701-mRNA-1"/>
    <property type="gene ID" value="ACAC_0000281701"/>
</dbReference>
<dbReference type="AlphaFoldDB" id="A0A0K0CYR9"/>
<sequence length="67" mass="7599">MDTAGKMLSADEKTFTVQLKPASKLEMDDDQCNNPDIVTNVRLRFTTIPLPFFLNPDLLCIQKLKLT</sequence>
<keyword evidence="1" id="KW-1185">Reference proteome</keyword>
<reference evidence="1" key="1">
    <citation type="submission" date="2012-09" db="EMBL/GenBank/DDBJ databases">
        <authorList>
            <person name="Martin A.A."/>
        </authorList>
    </citation>
    <scope>NUCLEOTIDE SEQUENCE</scope>
</reference>